<organism evidence="2 3">
    <name type="scientific">Hymenobacter saemangeumensis</name>
    <dbReference type="NCBI Taxonomy" id="1084522"/>
    <lineage>
        <taxon>Bacteria</taxon>
        <taxon>Pseudomonadati</taxon>
        <taxon>Bacteroidota</taxon>
        <taxon>Cytophagia</taxon>
        <taxon>Cytophagales</taxon>
        <taxon>Hymenobacteraceae</taxon>
        <taxon>Hymenobacter</taxon>
    </lineage>
</organism>
<feature type="signal peptide" evidence="1">
    <location>
        <begin position="1"/>
        <end position="40"/>
    </location>
</feature>
<dbReference type="Proteomes" id="UP001501153">
    <property type="component" value="Unassembled WGS sequence"/>
</dbReference>
<name>A0ABP8I0L1_9BACT</name>
<evidence type="ECO:0000313" key="3">
    <source>
        <dbReference type="Proteomes" id="UP001501153"/>
    </source>
</evidence>
<sequence>MTLANYLRYWAIGAASGCRIKKLLTLVLLGLVGGAPQATAQQARLSGPTPHRAVRPVVILSRPVAYDTVSTVQLGLDSLGLAQVLQSRARVLLIHNGHLLLCRHSTTDTVWTRIRVPQRRLWDQEPVYVNEWELEGFRSGYYSPHNRDDFALLDTCNMDRKGMPEVLLTCWSVERNKSSINTKIIHLLDVSQAPRLLLTALIQIDYGVHFTNRPVRFGQELRIGVSSGDQKLTPLVSGRYQYRDGRLVWVGK</sequence>
<comment type="caution">
    <text evidence="2">The sequence shown here is derived from an EMBL/GenBank/DDBJ whole genome shotgun (WGS) entry which is preliminary data.</text>
</comment>
<keyword evidence="3" id="KW-1185">Reference proteome</keyword>
<keyword evidence="1" id="KW-0732">Signal</keyword>
<proteinExistence type="predicted"/>
<evidence type="ECO:0000313" key="2">
    <source>
        <dbReference type="EMBL" id="GAA4348892.1"/>
    </source>
</evidence>
<dbReference type="RefSeq" id="WP_345233533.1">
    <property type="nucleotide sequence ID" value="NZ_BAABGZ010000008.1"/>
</dbReference>
<dbReference type="EMBL" id="BAABGZ010000008">
    <property type="protein sequence ID" value="GAA4348892.1"/>
    <property type="molecule type" value="Genomic_DNA"/>
</dbReference>
<gene>
    <name evidence="2" type="ORF">GCM10023185_05230</name>
</gene>
<accession>A0ABP8I0L1</accession>
<protein>
    <submittedName>
        <fullName evidence="2">Uncharacterized protein</fullName>
    </submittedName>
</protein>
<reference evidence="3" key="1">
    <citation type="journal article" date="2019" name="Int. J. Syst. Evol. Microbiol.">
        <title>The Global Catalogue of Microorganisms (GCM) 10K type strain sequencing project: providing services to taxonomists for standard genome sequencing and annotation.</title>
        <authorList>
            <consortium name="The Broad Institute Genomics Platform"/>
            <consortium name="The Broad Institute Genome Sequencing Center for Infectious Disease"/>
            <person name="Wu L."/>
            <person name="Ma J."/>
        </authorList>
    </citation>
    <scope>NUCLEOTIDE SEQUENCE [LARGE SCALE GENOMIC DNA]</scope>
    <source>
        <strain evidence="3">JCM 17923</strain>
    </source>
</reference>
<evidence type="ECO:0000256" key="1">
    <source>
        <dbReference type="SAM" id="SignalP"/>
    </source>
</evidence>
<feature type="chain" id="PRO_5045235469" evidence="1">
    <location>
        <begin position="41"/>
        <end position="252"/>
    </location>
</feature>